<reference evidence="1" key="2">
    <citation type="submission" date="2020-11" db="EMBL/GenBank/DDBJ databases">
        <authorList>
            <person name="McCartney M.A."/>
            <person name="Auch B."/>
            <person name="Kono T."/>
            <person name="Mallez S."/>
            <person name="Becker A."/>
            <person name="Gohl D.M."/>
            <person name="Silverstein K.A.T."/>
            <person name="Koren S."/>
            <person name="Bechman K.B."/>
            <person name="Herman A."/>
            <person name="Abrahante J.E."/>
            <person name="Garbe J."/>
        </authorList>
    </citation>
    <scope>NUCLEOTIDE SEQUENCE</scope>
    <source>
        <strain evidence="1">Duluth1</strain>
        <tissue evidence="1">Whole animal</tissue>
    </source>
</reference>
<evidence type="ECO:0000313" key="2">
    <source>
        <dbReference type="Proteomes" id="UP000828390"/>
    </source>
</evidence>
<evidence type="ECO:0000313" key="1">
    <source>
        <dbReference type="EMBL" id="KAH3752052.1"/>
    </source>
</evidence>
<name>A0A9D4I9S2_DREPO</name>
<organism evidence="1 2">
    <name type="scientific">Dreissena polymorpha</name>
    <name type="common">Zebra mussel</name>
    <name type="synonym">Mytilus polymorpha</name>
    <dbReference type="NCBI Taxonomy" id="45954"/>
    <lineage>
        <taxon>Eukaryota</taxon>
        <taxon>Metazoa</taxon>
        <taxon>Spiralia</taxon>
        <taxon>Lophotrochozoa</taxon>
        <taxon>Mollusca</taxon>
        <taxon>Bivalvia</taxon>
        <taxon>Autobranchia</taxon>
        <taxon>Heteroconchia</taxon>
        <taxon>Euheterodonta</taxon>
        <taxon>Imparidentia</taxon>
        <taxon>Neoheterodontei</taxon>
        <taxon>Myida</taxon>
        <taxon>Dreissenoidea</taxon>
        <taxon>Dreissenidae</taxon>
        <taxon>Dreissena</taxon>
    </lineage>
</organism>
<keyword evidence="2" id="KW-1185">Reference proteome</keyword>
<accession>A0A9D4I9S2</accession>
<reference evidence="1" key="1">
    <citation type="journal article" date="2019" name="bioRxiv">
        <title>The Genome of the Zebra Mussel, Dreissena polymorpha: A Resource for Invasive Species Research.</title>
        <authorList>
            <person name="McCartney M.A."/>
            <person name="Auch B."/>
            <person name="Kono T."/>
            <person name="Mallez S."/>
            <person name="Zhang Y."/>
            <person name="Obille A."/>
            <person name="Becker A."/>
            <person name="Abrahante J.E."/>
            <person name="Garbe J."/>
            <person name="Badalamenti J.P."/>
            <person name="Herman A."/>
            <person name="Mangelson H."/>
            <person name="Liachko I."/>
            <person name="Sullivan S."/>
            <person name="Sone E.D."/>
            <person name="Koren S."/>
            <person name="Silverstein K.A.T."/>
            <person name="Beckman K.B."/>
            <person name="Gohl D.M."/>
        </authorList>
    </citation>
    <scope>NUCLEOTIDE SEQUENCE</scope>
    <source>
        <strain evidence="1">Duluth1</strain>
        <tissue evidence="1">Whole animal</tissue>
    </source>
</reference>
<comment type="caution">
    <text evidence="1">The sequence shown here is derived from an EMBL/GenBank/DDBJ whole genome shotgun (WGS) entry which is preliminary data.</text>
</comment>
<dbReference type="EMBL" id="JAIWYP010000010">
    <property type="protein sequence ID" value="KAH3752052.1"/>
    <property type="molecule type" value="Genomic_DNA"/>
</dbReference>
<sequence>MYWKPMNLCRLLWPGNPRMCQVRRPVSVPSFPVTVMRKIRLWNRIWPIYPIIGVFRTNYHPEYVPEFDEIWQTCMARSAMHASSPRASLSAVVSGDSDAEYTLTGQ</sequence>
<gene>
    <name evidence="1" type="ORF">DPMN_186660</name>
</gene>
<dbReference type="AlphaFoldDB" id="A0A9D4I9S2"/>
<dbReference type="Proteomes" id="UP000828390">
    <property type="component" value="Unassembled WGS sequence"/>
</dbReference>
<protein>
    <submittedName>
        <fullName evidence="1">Uncharacterized protein</fullName>
    </submittedName>
</protein>
<proteinExistence type="predicted"/>